<name>A0ABZ1FKE6_9ACTN</name>
<dbReference type="RefSeq" id="WP_326620491.1">
    <property type="nucleotide sequence ID" value="NZ_CP109106.1"/>
</dbReference>
<feature type="chain" id="PRO_5045820374" description="Lipoprotein" evidence="1">
    <location>
        <begin position="27"/>
        <end position="184"/>
    </location>
</feature>
<gene>
    <name evidence="2" type="ORF">OG863_24800</name>
</gene>
<feature type="signal peptide" evidence="1">
    <location>
        <begin position="1"/>
        <end position="26"/>
    </location>
</feature>
<keyword evidence="1" id="KW-0732">Signal</keyword>
<protein>
    <recommendedName>
        <fullName evidence="4">Lipoprotein</fullName>
    </recommendedName>
</protein>
<organism evidence="2 3">
    <name type="scientific">Streptomyces decoyicus</name>
    <dbReference type="NCBI Taxonomy" id="249567"/>
    <lineage>
        <taxon>Bacteria</taxon>
        <taxon>Bacillati</taxon>
        <taxon>Actinomycetota</taxon>
        <taxon>Actinomycetes</taxon>
        <taxon>Kitasatosporales</taxon>
        <taxon>Streptomycetaceae</taxon>
        <taxon>Streptomyces</taxon>
    </lineage>
</organism>
<evidence type="ECO:0000313" key="2">
    <source>
        <dbReference type="EMBL" id="WSB70912.1"/>
    </source>
</evidence>
<dbReference type="EMBL" id="CP109106">
    <property type="protein sequence ID" value="WSB70912.1"/>
    <property type="molecule type" value="Genomic_DNA"/>
</dbReference>
<evidence type="ECO:0000256" key="1">
    <source>
        <dbReference type="SAM" id="SignalP"/>
    </source>
</evidence>
<evidence type="ECO:0000313" key="3">
    <source>
        <dbReference type="Proteomes" id="UP001344251"/>
    </source>
</evidence>
<proteinExistence type="predicted"/>
<keyword evidence="3" id="KW-1185">Reference proteome</keyword>
<reference evidence="2 3" key="1">
    <citation type="submission" date="2022-10" db="EMBL/GenBank/DDBJ databases">
        <title>The complete genomes of actinobacterial strains from the NBC collection.</title>
        <authorList>
            <person name="Joergensen T.S."/>
            <person name="Alvarez Arevalo M."/>
            <person name="Sterndorff E.B."/>
            <person name="Faurdal D."/>
            <person name="Vuksanovic O."/>
            <person name="Mourched A.-S."/>
            <person name="Charusanti P."/>
            <person name="Shaw S."/>
            <person name="Blin K."/>
            <person name="Weber T."/>
        </authorList>
    </citation>
    <scope>NUCLEOTIDE SEQUENCE [LARGE SCALE GENOMIC DNA]</scope>
    <source>
        <strain evidence="2 3">NBC 01774</strain>
    </source>
</reference>
<sequence length="184" mass="18457">MMKFRKTAATALTALAFAGVAGPASADSALHSAKPVSAAKGFKLKSLHSPDGKTLKATLSMPAGYHFTVAGKKLTLVGPGHRTAGRLSTAIKLKNGKTAHVSYRAKGATVTVRATRSFRQLGVSARGMAAESYSKCANDKIRDYVVSGGIGGCIAGAETGCAPGATAGAFGGLVSGAVLSLSDC</sequence>
<accession>A0ABZ1FKE6</accession>
<evidence type="ECO:0008006" key="4">
    <source>
        <dbReference type="Google" id="ProtNLM"/>
    </source>
</evidence>
<dbReference type="Proteomes" id="UP001344251">
    <property type="component" value="Chromosome"/>
</dbReference>